<dbReference type="EMBL" id="CM017699">
    <property type="protein sequence ID" value="TYG88476.1"/>
    <property type="molecule type" value="Genomic_DNA"/>
</dbReference>
<dbReference type="Proteomes" id="UP000323506">
    <property type="component" value="Chromosome A12"/>
</dbReference>
<accession>A0A5D2E4W6</accession>
<gene>
    <name evidence="1" type="ORF">ES288_A12G024400v1</name>
</gene>
<keyword evidence="2" id="KW-1185">Reference proteome</keyword>
<name>A0A5D2E4W6_GOSDA</name>
<reference evidence="1 2" key="1">
    <citation type="submission" date="2019-06" db="EMBL/GenBank/DDBJ databases">
        <title>WGS assembly of Gossypium darwinii.</title>
        <authorList>
            <person name="Chen Z.J."/>
            <person name="Sreedasyam A."/>
            <person name="Ando A."/>
            <person name="Song Q."/>
            <person name="De L."/>
            <person name="Hulse-Kemp A."/>
            <person name="Ding M."/>
            <person name="Ye W."/>
            <person name="Kirkbride R."/>
            <person name="Jenkins J."/>
            <person name="Plott C."/>
            <person name="Lovell J."/>
            <person name="Lin Y.-M."/>
            <person name="Vaughn R."/>
            <person name="Liu B."/>
            <person name="Li W."/>
            <person name="Simpson S."/>
            <person name="Scheffler B."/>
            <person name="Saski C."/>
            <person name="Grover C."/>
            <person name="Hu G."/>
            <person name="Conover J."/>
            <person name="Carlson J."/>
            <person name="Shu S."/>
            <person name="Boston L."/>
            <person name="Williams M."/>
            <person name="Peterson D."/>
            <person name="Mcgee K."/>
            <person name="Jones D."/>
            <person name="Wendel J."/>
            <person name="Stelly D."/>
            <person name="Grimwood J."/>
            <person name="Schmutz J."/>
        </authorList>
    </citation>
    <scope>NUCLEOTIDE SEQUENCE [LARGE SCALE GENOMIC DNA]</scope>
    <source>
        <strain evidence="1">1808015.09</strain>
    </source>
</reference>
<sequence length="103" mass="11831">YLALITRANKLSGFIDNLHACFANNVILNLPKSRKPKPQSHFDIHNSFCWHQCILLFVLLLRHQNLLIIPSNSRHKVIDNRKHCIAYIGIACKIDLINTSFSP</sequence>
<evidence type="ECO:0000313" key="1">
    <source>
        <dbReference type="EMBL" id="TYG88476.1"/>
    </source>
</evidence>
<protein>
    <submittedName>
        <fullName evidence="1">Uncharacterized protein</fullName>
    </submittedName>
</protein>
<feature type="non-terminal residue" evidence="1">
    <location>
        <position position="103"/>
    </location>
</feature>
<proteinExistence type="predicted"/>
<feature type="non-terminal residue" evidence="1">
    <location>
        <position position="1"/>
    </location>
</feature>
<evidence type="ECO:0000313" key="2">
    <source>
        <dbReference type="Proteomes" id="UP000323506"/>
    </source>
</evidence>
<dbReference type="AlphaFoldDB" id="A0A5D2E4W6"/>
<organism evidence="1 2">
    <name type="scientific">Gossypium darwinii</name>
    <name type="common">Darwin's cotton</name>
    <name type="synonym">Gossypium barbadense var. darwinii</name>
    <dbReference type="NCBI Taxonomy" id="34276"/>
    <lineage>
        <taxon>Eukaryota</taxon>
        <taxon>Viridiplantae</taxon>
        <taxon>Streptophyta</taxon>
        <taxon>Embryophyta</taxon>
        <taxon>Tracheophyta</taxon>
        <taxon>Spermatophyta</taxon>
        <taxon>Magnoliopsida</taxon>
        <taxon>eudicotyledons</taxon>
        <taxon>Gunneridae</taxon>
        <taxon>Pentapetalae</taxon>
        <taxon>rosids</taxon>
        <taxon>malvids</taxon>
        <taxon>Malvales</taxon>
        <taxon>Malvaceae</taxon>
        <taxon>Malvoideae</taxon>
        <taxon>Gossypium</taxon>
    </lineage>
</organism>